<evidence type="ECO:0000259" key="7">
    <source>
        <dbReference type="PROSITE" id="PS50948"/>
    </source>
</evidence>
<evidence type="ECO:0000256" key="6">
    <source>
        <dbReference type="SAM" id="Phobius"/>
    </source>
</evidence>
<gene>
    <name evidence="8" type="ORF">LWI29_030191</name>
</gene>
<feature type="domain" description="Apple" evidence="7">
    <location>
        <begin position="175"/>
        <end position="259"/>
    </location>
</feature>
<keyword evidence="6" id="KW-0472">Membrane</keyword>
<evidence type="ECO:0000256" key="3">
    <source>
        <dbReference type="ARBA" id="ARBA00023157"/>
    </source>
</evidence>
<keyword evidence="2" id="KW-0732">Signal</keyword>
<reference evidence="8" key="2">
    <citation type="submission" date="2023-06" db="EMBL/GenBank/DDBJ databases">
        <authorList>
            <person name="Swenson N.G."/>
            <person name="Wegrzyn J.L."/>
            <person name="Mcevoy S.L."/>
        </authorList>
    </citation>
    <scope>NUCLEOTIDE SEQUENCE</scope>
    <source>
        <strain evidence="8">NS2018</strain>
        <tissue evidence="8">Leaf</tissue>
    </source>
</reference>
<dbReference type="EMBL" id="JAUESC010000003">
    <property type="protein sequence ID" value="KAK0602084.1"/>
    <property type="molecule type" value="Genomic_DNA"/>
</dbReference>
<dbReference type="PROSITE" id="PS01186">
    <property type="entry name" value="EGF_2"/>
    <property type="match status" value="1"/>
</dbReference>
<accession>A0AA39T7H7</accession>
<dbReference type="InterPro" id="IPR000742">
    <property type="entry name" value="EGF"/>
</dbReference>
<evidence type="ECO:0000313" key="8">
    <source>
        <dbReference type="EMBL" id="KAK0602084.1"/>
    </source>
</evidence>
<dbReference type="AlphaFoldDB" id="A0AA39T7H7"/>
<proteinExistence type="predicted"/>
<organism evidence="8 9">
    <name type="scientific">Acer saccharum</name>
    <name type="common">Sugar maple</name>
    <dbReference type="NCBI Taxonomy" id="4024"/>
    <lineage>
        <taxon>Eukaryota</taxon>
        <taxon>Viridiplantae</taxon>
        <taxon>Streptophyta</taxon>
        <taxon>Embryophyta</taxon>
        <taxon>Tracheophyta</taxon>
        <taxon>Spermatophyta</taxon>
        <taxon>Magnoliopsida</taxon>
        <taxon>eudicotyledons</taxon>
        <taxon>Gunneridae</taxon>
        <taxon>Pentapetalae</taxon>
        <taxon>rosids</taxon>
        <taxon>malvids</taxon>
        <taxon>Sapindales</taxon>
        <taxon>Sapindaceae</taxon>
        <taxon>Hippocastanoideae</taxon>
        <taxon>Acereae</taxon>
        <taxon>Acer</taxon>
    </lineage>
</organism>
<dbReference type="Gene3D" id="3.30.200.20">
    <property type="entry name" value="Phosphorylase Kinase, domain 1"/>
    <property type="match status" value="1"/>
</dbReference>
<evidence type="ECO:0000256" key="2">
    <source>
        <dbReference type="ARBA" id="ARBA00022729"/>
    </source>
</evidence>
<keyword evidence="6" id="KW-0812">Transmembrane</keyword>
<evidence type="ECO:0000313" key="9">
    <source>
        <dbReference type="Proteomes" id="UP001168877"/>
    </source>
</evidence>
<evidence type="ECO:0000256" key="1">
    <source>
        <dbReference type="ARBA" id="ARBA00012513"/>
    </source>
</evidence>
<name>A0AA39T7H7_ACESA</name>
<dbReference type="Pfam" id="PF08276">
    <property type="entry name" value="PAN_2"/>
    <property type="match status" value="1"/>
</dbReference>
<keyword evidence="6" id="KW-1133">Transmembrane helix</keyword>
<dbReference type="CDD" id="cd01098">
    <property type="entry name" value="PAN_AP_plant"/>
    <property type="match status" value="1"/>
</dbReference>
<dbReference type="PROSITE" id="PS50948">
    <property type="entry name" value="PAN"/>
    <property type="match status" value="1"/>
</dbReference>
<dbReference type="PANTHER" id="PTHR32444">
    <property type="entry name" value="BULB-TYPE LECTIN DOMAIN-CONTAINING PROTEIN"/>
    <property type="match status" value="1"/>
</dbReference>
<dbReference type="InterPro" id="IPR000858">
    <property type="entry name" value="S_locus_glycoprot_dom"/>
</dbReference>
<sequence>MKLGYSIKNKKLWSIRSWRDVDDPEVGAAELKMDPKQPKELFLIRNSELAWQSDGAWREGRFNVMPEMISNYTFNYSFYTNENETYFIYFLYNSSIPNRFLIDVSGLWLEKNQIWGLFWAQPRYECDIYSYCGPFSSCSNYPASFCQCLDGFIPSENCKQKDQSGGCVRRIPLWCKDSSDNSGEDGFLRIDEVKFSLSSKTSKVHAAEECKLACFNSCSCNAYAYNGSGVCCLWDAELLNLERLSDGHPDGQTIYLKLAASEFLNPGGNKQLIWIVAVVVSLAVLLPASYIFCRWRTKREAKEEIERSQDMLLFDMNMSVETSTSELSIGDGAVSDLNENRRQKIIVAVLVISGILIFFSLLFCIWKKTTRKARLTTVQDNKEDVDIHLFDLSTIATATNNFSRENLIGAGGFGPVYKKTRRLDVGVQVDDVGCSRRWLDIDYDANVVTKKLQLGRNGRQRRKMGSIWMGGQRIWVRS</sequence>
<dbReference type="GO" id="GO:0048544">
    <property type="term" value="P:recognition of pollen"/>
    <property type="evidence" value="ECO:0007669"/>
    <property type="project" value="InterPro"/>
</dbReference>
<keyword evidence="9" id="KW-1185">Reference proteome</keyword>
<dbReference type="GO" id="GO:0004674">
    <property type="term" value="F:protein serine/threonine kinase activity"/>
    <property type="evidence" value="ECO:0007669"/>
    <property type="project" value="UniProtKB-EC"/>
</dbReference>
<evidence type="ECO:0000256" key="5">
    <source>
        <dbReference type="ARBA" id="ARBA00048679"/>
    </source>
</evidence>
<comment type="catalytic activity">
    <reaction evidence="4">
        <text>L-threonyl-[protein] + ATP = O-phospho-L-threonyl-[protein] + ADP + H(+)</text>
        <dbReference type="Rhea" id="RHEA:46608"/>
        <dbReference type="Rhea" id="RHEA-COMP:11060"/>
        <dbReference type="Rhea" id="RHEA-COMP:11605"/>
        <dbReference type="ChEBI" id="CHEBI:15378"/>
        <dbReference type="ChEBI" id="CHEBI:30013"/>
        <dbReference type="ChEBI" id="CHEBI:30616"/>
        <dbReference type="ChEBI" id="CHEBI:61977"/>
        <dbReference type="ChEBI" id="CHEBI:456216"/>
        <dbReference type="EC" id="2.7.11.1"/>
    </reaction>
</comment>
<keyword evidence="3" id="KW-1015">Disulfide bond</keyword>
<feature type="transmembrane region" description="Helical" evidence="6">
    <location>
        <begin position="272"/>
        <end position="292"/>
    </location>
</feature>
<comment type="caution">
    <text evidence="8">The sequence shown here is derived from an EMBL/GenBank/DDBJ whole genome shotgun (WGS) entry which is preliminary data.</text>
</comment>
<comment type="catalytic activity">
    <reaction evidence="5">
        <text>L-seryl-[protein] + ATP = O-phospho-L-seryl-[protein] + ADP + H(+)</text>
        <dbReference type="Rhea" id="RHEA:17989"/>
        <dbReference type="Rhea" id="RHEA-COMP:9863"/>
        <dbReference type="Rhea" id="RHEA-COMP:11604"/>
        <dbReference type="ChEBI" id="CHEBI:15378"/>
        <dbReference type="ChEBI" id="CHEBI:29999"/>
        <dbReference type="ChEBI" id="CHEBI:30616"/>
        <dbReference type="ChEBI" id="CHEBI:83421"/>
        <dbReference type="ChEBI" id="CHEBI:456216"/>
        <dbReference type="EC" id="2.7.11.1"/>
    </reaction>
</comment>
<dbReference type="SMART" id="SM00473">
    <property type="entry name" value="PAN_AP"/>
    <property type="match status" value="1"/>
</dbReference>
<dbReference type="Proteomes" id="UP001168877">
    <property type="component" value="Unassembled WGS sequence"/>
</dbReference>
<reference evidence="8" key="1">
    <citation type="journal article" date="2022" name="Plant J.">
        <title>Strategies of tolerance reflected in two North American maple genomes.</title>
        <authorList>
            <person name="McEvoy S.L."/>
            <person name="Sezen U.U."/>
            <person name="Trouern-Trend A."/>
            <person name="McMahon S.M."/>
            <person name="Schaberg P.G."/>
            <person name="Yang J."/>
            <person name="Wegrzyn J.L."/>
            <person name="Swenson N.G."/>
        </authorList>
    </citation>
    <scope>NUCLEOTIDE SEQUENCE</scope>
    <source>
        <strain evidence="8">NS2018</strain>
    </source>
</reference>
<dbReference type="CDD" id="cd00054">
    <property type="entry name" value="EGF_CA"/>
    <property type="match status" value="1"/>
</dbReference>
<evidence type="ECO:0000256" key="4">
    <source>
        <dbReference type="ARBA" id="ARBA00047899"/>
    </source>
</evidence>
<dbReference type="Pfam" id="PF00954">
    <property type="entry name" value="S_locus_glycop"/>
    <property type="match status" value="1"/>
</dbReference>
<dbReference type="EC" id="2.7.11.1" evidence="1"/>
<feature type="transmembrane region" description="Helical" evidence="6">
    <location>
        <begin position="345"/>
        <end position="366"/>
    </location>
</feature>
<dbReference type="PANTHER" id="PTHR32444:SF238">
    <property type="entry name" value="APPLE DOMAIN-CONTAINING PROTEIN"/>
    <property type="match status" value="1"/>
</dbReference>
<dbReference type="InterPro" id="IPR003609">
    <property type="entry name" value="Pan_app"/>
</dbReference>
<protein>
    <recommendedName>
        <fullName evidence="1">non-specific serine/threonine protein kinase</fullName>
        <ecNumber evidence="1">2.7.11.1</ecNumber>
    </recommendedName>
</protein>